<feature type="transmembrane region" description="Helical" evidence="1">
    <location>
        <begin position="142"/>
        <end position="164"/>
    </location>
</feature>
<evidence type="ECO:0000256" key="1">
    <source>
        <dbReference type="SAM" id="Phobius"/>
    </source>
</evidence>
<reference evidence="2 3" key="1">
    <citation type="submission" date="2017-08" db="EMBL/GenBank/DDBJ databases">
        <title>Complete Genome Sequence of Mesoplasma chauliocola.</title>
        <authorList>
            <person name="Knight T.F.Jr."/>
            <person name="Citino T."/>
        </authorList>
    </citation>
    <scope>NUCLEOTIDE SEQUENCE [LARGE SCALE GENOMIC DNA]</scope>
    <source>
        <strain evidence="2 3">CHPA-2</strain>
    </source>
</reference>
<evidence type="ECO:0000313" key="3">
    <source>
        <dbReference type="Proteomes" id="UP000232229"/>
    </source>
</evidence>
<dbReference type="GO" id="GO:0140359">
    <property type="term" value="F:ABC-type transporter activity"/>
    <property type="evidence" value="ECO:0007669"/>
    <property type="project" value="InterPro"/>
</dbReference>
<evidence type="ECO:0000313" key="2">
    <source>
        <dbReference type="EMBL" id="ASZ09206.1"/>
    </source>
</evidence>
<name>A0A249SNJ8_9MOLU</name>
<feature type="transmembrane region" description="Helical" evidence="1">
    <location>
        <begin position="52"/>
        <end position="73"/>
    </location>
</feature>
<proteinExistence type="predicted"/>
<dbReference type="KEGG" id="mchc:CK556_02460"/>
<keyword evidence="3" id="KW-1185">Reference proteome</keyword>
<gene>
    <name evidence="2" type="ORF">CK556_02460</name>
</gene>
<protein>
    <recommendedName>
        <fullName evidence="4">ABC transporter permease</fullName>
    </recommendedName>
</protein>
<dbReference type="STRING" id="1336232.GCA_000518825_01350"/>
<keyword evidence="1" id="KW-0472">Membrane</keyword>
<keyword evidence="1" id="KW-1133">Transmembrane helix</keyword>
<dbReference type="Proteomes" id="UP000232229">
    <property type="component" value="Chromosome"/>
</dbReference>
<evidence type="ECO:0008006" key="4">
    <source>
        <dbReference type="Google" id="ProtNLM"/>
    </source>
</evidence>
<keyword evidence="1" id="KW-0812">Transmembrane</keyword>
<accession>A0A249SNJ8</accession>
<feature type="transmembrane region" description="Helical" evidence="1">
    <location>
        <begin position="106"/>
        <end position="130"/>
    </location>
</feature>
<dbReference type="GO" id="GO:0005886">
    <property type="term" value="C:plasma membrane"/>
    <property type="evidence" value="ECO:0007669"/>
    <property type="project" value="UniProtKB-SubCell"/>
</dbReference>
<feature type="transmembrane region" description="Helical" evidence="1">
    <location>
        <begin position="171"/>
        <end position="191"/>
    </location>
</feature>
<organism evidence="2 3">
    <name type="scientific">Mesoplasma chauliocola</name>
    <dbReference type="NCBI Taxonomy" id="216427"/>
    <lineage>
        <taxon>Bacteria</taxon>
        <taxon>Bacillati</taxon>
        <taxon>Mycoplasmatota</taxon>
        <taxon>Mollicutes</taxon>
        <taxon>Entomoplasmatales</taxon>
        <taxon>Entomoplasmataceae</taxon>
        <taxon>Mesoplasma</taxon>
    </lineage>
</organism>
<dbReference type="AlphaFoldDB" id="A0A249SNJ8"/>
<sequence>MESMVNKAILKQHFKSNFVLWLILILMPALFVNLIVPLTINATPEGTAQISIILKLAVFTSIGFQVPLIYTIIASNKIMVGEVQTGRITYVIASPLKRTTIINTKIIFMVASLTIGCILNIILTAPIIAMNASKIDISMGGYLTQLIGMFLLLFMTCGITFLASTYFNKAVWSYVVGAGIPILFYILSMLANSSVPALENLKYITLNSLFNETNLLESNGEKFVLASADKWIGQYLAMFVIGTGLFATSAFVFKNKDLLL</sequence>
<feature type="transmembrane region" description="Helical" evidence="1">
    <location>
        <begin position="232"/>
        <end position="253"/>
    </location>
</feature>
<feature type="transmembrane region" description="Helical" evidence="1">
    <location>
        <begin position="20"/>
        <end position="40"/>
    </location>
</feature>
<dbReference type="EMBL" id="CP023173">
    <property type="protein sequence ID" value="ASZ09206.1"/>
    <property type="molecule type" value="Genomic_DNA"/>
</dbReference>